<proteinExistence type="predicted"/>
<organism evidence="2">
    <name type="scientific">Tetraodon nigroviridis</name>
    <name type="common">Spotted green pufferfish</name>
    <name type="synonym">Chelonodon nigroviridis</name>
    <dbReference type="NCBI Taxonomy" id="99883"/>
    <lineage>
        <taxon>Eukaryota</taxon>
        <taxon>Metazoa</taxon>
        <taxon>Chordata</taxon>
        <taxon>Craniata</taxon>
        <taxon>Vertebrata</taxon>
        <taxon>Euteleostomi</taxon>
        <taxon>Actinopterygii</taxon>
        <taxon>Neopterygii</taxon>
        <taxon>Teleostei</taxon>
        <taxon>Neoteleostei</taxon>
        <taxon>Acanthomorphata</taxon>
        <taxon>Eupercaria</taxon>
        <taxon>Tetraodontiformes</taxon>
        <taxon>Tetradontoidea</taxon>
        <taxon>Tetraodontidae</taxon>
        <taxon>Tetraodon</taxon>
    </lineage>
</organism>
<reference evidence="2" key="2">
    <citation type="submission" date="2004-02" db="EMBL/GenBank/DDBJ databases">
        <authorList>
            <consortium name="Genoscope"/>
            <consortium name="Whitehead Institute Centre for Genome Research"/>
        </authorList>
    </citation>
    <scope>NUCLEOTIDE SEQUENCE</scope>
</reference>
<comment type="caution">
    <text evidence="2">The sequence shown here is derived from an EMBL/GenBank/DDBJ whole genome shotgun (WGS) entry which is preliminary data.</text>
</comment>
<dbReference type="EMBL" id="CAAE01014609">
    <property type="protein sequence ID" value="CAG00782.1"/>
    <property type="molecule type" value="Genomic_DNA"/>
</dbReference>
<accession>Q4SF00</accession>
<evidence type="ECO:0000313" key="2">
    <source>
        <dbReference type="EMBL" id="CAG00782.1"/>
    </source>
</evidence>
<feature type="compositionally biased region" description="Pro residues" evidence="1">
    <location>
        <begin position="11"/>
        <end position="22"/>
    </location>
</feature>
<reference evidence="2" key="1">
    <citation type="journal article" date="2004" name="Nature">
        <title>Genome duplication in the teleost fish Tetraodon nigroviridis reveals the early vertebrate proto-karyotype.</title>
        <authorList>
            <person name="Jaillon O."/>
            <person name="Aury J.-M."/>
            <person name="Brunet F."/>
            <person name="Petit J.-L."/>
            <person name="Stange-Thomann N."/>
            <person name="Mauceli E."/>
            <person name="Bouneau L."/>
            <person name="Fischer C."/>
            <person name="Ozouf-Costaz C."/>
            <person name="Bernot A."/>
            <person name="Nicaud S."/>
            <person name="Jaffe D."/>
            <person name="Fisher S."/>
            <person name="Lutfalla G."/>
            <person name="Dossat C."/>
            <person name="Segurens B."/>
            <person name="Dasilva C."/>
            <person name="Salanoubat M."/>
            <person name="Levy M."/>
            <person name="Boudet N."/>
            <person name="Castellano S."/>
            <person name="Anthouard V."/>
            <person name="Jubin C."/>
            <person name="Castelli V."/>
            <person name="Katinka M."/>
            <person name="Vacherie B."/>
            <person name="Biemont C."/>
            <person name="Skalli Z."/>
            <person name="Cattolico L."/>
            <person name="Poulain J."/>
            <person name="De Berardinis V."/>
            <person name="Cruaud C."/>
            <person name="Duprat S."/>
            <person name="Brottier P."/>
            <person name="Coutanceau J.-P."/>
            <person name="Gouzy J."/>
            <person name="Parra G."/>
            <person name="Lardier G."/>
            <person name="Chapple C."/>
            <person name="McKernan K.J."/>
            <person name="McEwan P."/>
            <person name="Bosak S."/>
            <person name="Kellis M."/>
            <person name="Volff J.-N."/>
            <person name="Guigo R."/>
            <person name="Zody M.C."/>
            <person name="Mesirov J."/>
            <person name="Lindblad-Toh K."/>
            <person name="Birren B."/>
            <person name="Nusbaum C."/>
            <person name="Kahn D."/>
            <person name="Robinson-Rechavi M."/>
            <person name="Laudet V."/>
            <person name="Schachter V."/>
            <person name="Quetier F."/>
            <person name="Saurin W."/>
            <person name="Scarpelli C."/>
            <person name="Wincker P."/>
            <person name="Lander E.S."/>
            <person name="Weissenbach J."/>
            <person name="Roest Crollius H."/>
        </authorList>
    </citation>
    <scope>NUCLEOTIDE SEQUENCE [LARGE SCALE GENOMIC DNA]</scope>
</reference>
<gene>
    <name evidence="2" type="ORF">GSTENG00019316001</name>
</gene>
<name>Q4SF00_TETNG</name>
<feature type="region of interest" description="Disordered" evidence="1">
    <location>
        <begin position="1"/>
        <end position="22"/>
    </location>
</feature>
<sequence length="92" mass="10637">MSCRARTVWPNPDPPSVRPPSPQNLRRCLLEPHKASVLSGINSLYANQLKKKQQFFLPFMLTSSYRLHLCQKIICFVFCLHNKGLDGCKHKR</sequence>
<protein>
    <submittedName>
        <fullName evidence="2">(spotted green pufferfish) hypothetical protein</fullName>
    </submittedName>
</protein>
<evidence type="ECO:0000256" key="1">
    <source>
        <dbReference type="SAM" id="MobiDB-lite"/>
    </source>
</evidence>
<dbReference type="KEGG" id="tng:GSTEN00019316G001"/>
<dbReference type="AlphaFoldDB" id="Q4SF00"/>